<dbReference type="EMBL" id="JBBXMP010000008">
    <property type="protein sequence ID" value="KAL0070258.1"/>
    <property type="molecule type" value="Genomic_DNA"/>
</dbReference>
<proteinExistence type="inferred from homology"/>
<sequence>MTSPPVPFQLHGAVAIVSGAGSSLPGEIGNGRATAIVLARQGAKVALLDFNLEAAQETKKMIDAEGGVSEVIQCDVSDEAACKAAVEKTVEFFGRVDILINVVGIFGPPGNAVDVDLEKWDVAMGVNVKSIVMMSRFAIPEMRKQEGGAIVNISSVSGLIGGTPSLFYAASKGTIPQLTRAMAAQHGPEKIRVNCVAPGMVYTPMVRGPSGMSDETRRARVEQSLLRVEGTAWDVAHAILYLASREARYTTGVTLSVDGGTIAGNNSRPHPGGSAGNK</sequence>
<evidence type="ECO:0000313" key="5">
    <source>
        <dbReference type="Proteomes" id="UP001437256"/>
    </source>
</evidence>
<dbReference type="PRINTS" id="PR00081">
    <property type="entry name" value="GDHRDH"/>
</dbReference>
<keyword evidence="2" id="KW-0560">Oxidoreductase</keyword>
<evidence type="ECO:0000313" key="4">
    <source>
        <dbReference type="EMBL" id="KAL0070258.1"/>
    </source>
</evidence>
<comment type="similarity">
    <text evidence="1">Belongs to the short-chain dehydrogenases/reductases (SDR) family.</text>
</comment>
<dbReference type="NCBIfam" id="NF005559">
    <property type="entry name" value="PRK07231.1"/>
    <property type="match status" value="1"/>
</dbReference>
<dbReference type="InterPro" id="IPR036291">
    <property type="entry name" value="NAD(P)-bd_dom_sf"/>
</dbReference>
<accession>A0ABR3A975</accession>
<evidence type="ECO:0008006" key="6">
    <source>
        <dbReference type="Google" id="ProtNLM"/>
    </source>
</evidence>
<name>A0ABR3A975_9AGAR</name>
<dbReference type="CDD" id="cd05233">
    <property type="entry name" value="SDR_c"/>
    <property type="match status" value="1"/>
</dbReference>
<organism evidence="4 5">
    <name type="scientific">Marasmius tenuissimus</name>
    <dbReference type="NCBI Taxonomy" id="585030"/>
    <lineage>
        <taxon>Eukaryota</taxon>
        <taxon>Fungi</taxon>
        <taxon>Dikarya</taxon>
        <taxon>Basidiomycota</taxon>
        <taxon>Agaricomycotina</taxon>
        <taxon>Agaricomycetes</taxon>
        <taxon>Agaricomycetidae</taxon>
        <taxon>Agaricales</taxon>
        <taxon>Marasmiineae</taxon>
        <taxon>Marasmiaceae</taxon>
        <taxon>Marasmius</taxon>
    </lineage>
</organism>
<dbReference type="SUPFAM" id="SSF51735">
    <property type="entry name" value="NAD(P)-binding Rossmann-fold domains"/>
    <property type="match status" value="1"/>
</dbReference>
<evidence type="ECO:0000256" key="3">
    <source>
        <dbReference type="SAM" id="MobiDB-lite"/>
    </source>
</evidence>
<evidence type="ECO:0000256" key="1">
    <source>
        <dbReference type="ARBA" id="ARBA00006484"/>
    </source>
</evidence>
<evidence type="ECO:0000256" key="2">
    <source>
        <dbReference type="ARBA" id="ARBA00023002"/>
    </source>
</evidence>
<comment type="caution">
    <text evidence="4">The sequence shown here is derived from an EMBL/GenBank/DDBJ whole genome shotgun (WGS) entry which is preliminary data.</text>
</comment>
<feature type="region of interest" description="Disordered" evidence="3">
    <location>
        <begin position="259"/>
        <end position="278"/>
    </location>
</feature>
<dbReference type="PRINTS" id="PR00080">
    <property type="entry name" value="SDRFAMILY"/>
</dbReference>
<gene>
    <name evidence="4" type="ORF">AAF712_002750</name>
</gene>
<dbReference type="InterPro" id="IPR002347">
    <property type="entry name" value="SDR_fam"/>
</dbReference>
<keyword evidence="5" id="KW-1185">Reference proteome</keyword>
<dbReference type="PANTHER" id="PTHR24321">
    <property type="entry name" value="DEHYDROGENASES, SHORT CHAIN"/>
    <property type="match status" value="1"/>
</dbReference>
<protein>
    <recommendedName>
        <fullName evidence="6">NAD(P)-binding protein</fullName>
    </recommendedName>
</protein>
<dbReference type="PANTHER" id="PTHR24321:SF15">
    <property type="entry name" value="OXIDOREDUCTASE UCPA"/>
    <property type="match status" value="1"/>
</dbReference>
<dbReference type="Gene3D" id="3.40.50.720">
    <property type="entry name" value="NAD(P)-binding Rossmann-like Domain"/>
    <property type="match status" value="1"/>
</dbReference>
<dbReference type="Pfam" id="PF13561">
    <property type="entry name" value="adh_short_C2"/>
    <property type="match status" value="1"/>
</dbReference>
<dbReference type="Proteomes" id="UP001437256">
    <property type="component" value="Unassembled WGS sequence"/>
</dbReference>
<reference evidence="4 5" key="1">
    <citation type="submission" date="2024-05" db="EMBL/GenBank/DDBJ databases">
        <title>A draft genome resource for the thread blight pathogen Marasmius tenuissimus strain MS-2.</title>
        <authorList>
            <person name="Yulfo-Soto G.E."/>
            <person name="Baruah I.K."/>
            <person name="Amoako-Attah I."/>
            <person name="Bukari Y."/>
            <person name="Meinhardt L.W."/>
            <person name="Bailey B.A."/>
            <person name="Cohen S.P."/>
        </authorList>
    </citation>
    <scope>NUCLEOTIDE SEQUENCE [LARGE SCALE GENOMIC DNA]</scope>
    <source>
        <strain evidence="4 5">MS-2</strain>
    </source>
</reference>